<dbReference type="AlphaFoldDB" id="A0A810L6V4"/>
<dbReference type="KEGG" id="aser:Asera_53520"/>
<keyword evidence="1" id="KW-1133">Transmembrane helix</keyword>
<keyword evidence="1" id="KW-0472">Membrane</keyword>
<organism evidence="2 3">
    <name type="scientific">Actinocatenispora sera</name>
    <dbReference type="NCBI Taxonomy" id="390989"/>
    <lineage>
        <taxon>Bacteria</taxon>
        <taxon>Bacillati</taxon>
        <taxon>Actinomycetota</taxon>
        <taxon>Actinomycetes</taxon>
        <taxon>Micromonosporales</taxon>
        <taxon>Micromonosporaceae</taxon>
        <taxon>Actinocatenispora</taxon>
    </lineage>
</organism>
<dbReference type="Proteomes" id="UP000680750">
    <property type="component" value="Chromosome"/>
</dbReference>
<name>A0A810L6V4_9ACTN</name>
<evidence type="ECO:0008006" key="4">
    <source>
        <dbReference type="Google" id="ProtNLM"/>
    </source>
</evidence>
<gene>
    <name evidence="2" type="ORF">Asera_53520</name>
</gene>
<reference evidence="2" key="1">
    <citation type="submission" date="2020-08" db="EMBL/GenBank/DDBJ databases">
        <title>Whole genome shotgun sequence of Actinocatenispora sera NBRC 101916.</title>
        <authorList>
            <person name="Komaki H."/>
            <person name="Tamura T."/>
        </authorList>
    </citation>
    <scope>NUCLEOTIDE SEQUENCE</scope>
    <source>
        <strain evidence="2">NBRC 101916</strain>
    </source>
</reference>
<evidence type="ECO:0000313" key="3">
    <source>
        <dbReference type="Proteomes" id="UP000680750"/>
    </source>
</evidence>
<keyword evidence="1" id="KW-0812">Transmembrane</keyword>
<evidence type="ECO:0000256" key="1">
    <source>
        <dbReference type="SAM" id="Phobius"/>
    </source>
</evidence>
<protein>
    <recommendedName>
        <fullName evidence="4">Cardiolipin synthase N-terminal domain-containing protein</fullName>
    </recommendedName>
</protein>
<dbReference type="RefSeq" id="WP_030444458.1">
    <property type="nucleotide sequence ID" value="NZ_AP023354.1"/>
</dbReference>
<evidence type="ECO:0000313" key="2">
    <source>
        <dbReference type="EMBL" id="BCJ31244.1"/>
    </source>
</evidence>
<proteinExistence type="predicted"/>
<dbReference type="EMBL" id="AP023354">
    <property type="protein sequence ID" value="BCJ31244.1"/>
    <property type="molecule type" value="Genomic_DNA"/>
</dbReference>
<accession>A0A810L6V4</accession>
<sequence length="64" mass="6926">MCASLTAALMVAVVAAGFAAYCVTDLARADERDLLLLPRMVWVVICVRSVPIGGLAYLLFGRRR</sequence>
<keyword evidence="3" id="KW-1185">Reference proteome</keyword>
<feature type="transmembrane region" description="Helical" evidence="1">
    <location>
        <begin position="35"/>
        <end position="60"/>
    </location>
</feature>